<dbReference type="Pfam" id="PF13473">
    <property type="entry name" value="Cupredoxin_1"/>
    <property type="match status" value="1"/>
</dbReference>
<feature type="domain" description="EfeO-type cupredoxin-like" evidence="1">
    <location>
        <begin position="12"/>
        <end position="116"/>
    </location>
</feature>
<reference evidence="2 3" key="1">
    <citation type="submission" date="2020-03" db="EMBL/GenBank/DDBJ databases">
        <authorList>
            <consortium name="Genoscope - CEA"/>
            <person name="William W."/>
        </authorList>
    </citation>
    <scope>NUCLEOTIDE SEQUENCE [LARGE SCALE GENOMIC DNA]</scope>
    <source>
        <strain evidence="3">DSM 16959</strain>
    </source>
</reference>
<gene>
    <name evidence="2" type="ORF">DENOEST_2477</name>
</gene>
<sequence>MIRPFLAHAVLVLGLWFVLGWATETRAAPEEAVTFAVVIKGGHILPPRLEVPAGRKIRLTVRNEGPGPSEFENLSLRVEKVLAPGASSFLVIHPLQPGSYRFIDEFHPDTSEMLLIAR</sequence>
<proteinExistence type="predicted"/>
<dbReference type="InterPro" id="IPR008972">
    <property type="entry name" value="Cupredoxin"/>
</dbReference>
<dbReference type="EMBL" id="LR778301">
    <property type="protein sequence ID" value="CAB1369642.1"/>
    <property type="molecule type" value="Genomic_DNA"/>
</dbReference>
<dbReference type="RefSeq" id="WP_145771243.1">
    <property type="nucleotide sequence ID" value="NZ_LR778301.1"/>
</dbReference>
<dbReference type="KEGG" id="doe:DENOEST_2477"/>
<keyword evidence="3" id="KW-1185">Reference proteome</keyword>
<dbReference type="Gene3D" id="2.60.40.420">
    <property type="entry name" value="Cupredoxins - blue copper proteins"/>
    <property type="match status" value="1"/>
</dbReference>
<dbReference type="InterPro" id="IPR028096">
    <property type="entry name" value="EfeO_Cupredoxin"/>
</dbReference>
<dbReference type="SUPFAM" id="SSF49503">
    <property type="entry name" value="Cupredoxins"/>
    <property type="match status" value="1"/>
</dbReference>
<dbReference type="OrthoDB" id="5958460at2"/>
<evidence type="ECO:0000259" key="1">
    <source>
        <dbReference type="Pfam" id="PF13473"/>
    </source>
</evidence>
<evidence type="ECO:0000313" key="2">
    <source>
        <dbReference type="EMBL" id="CAB1369642.1"/>
    </source>
</evidence>
<name>A0A6S6YAL3_9PROT</name>
<evidence type="ECO:0000313" key="3">
    <source>
        <dbReference type="Proteomes" id="UP000515733"/>
    </source>
</evidence>
<dbReference type="Proteomes" id="UP000515733">
    <property type="component" value="Chromosome"/>
</dbReference>
<organism evidence="2 3">
    <name type="scientific">Denitratisoma oestradiolicum</name>
    <dbReference type="NCBI Taxonomy" id="311182"/>
    <lineage>
        <taxon>Bacteria</taxon>
        <taxon>Pseudomonadati</taxon>
        <taxon>Pseudomonadota</taxon>
        <taxon>Betaproteobacteria</taxon>
        <taxon>Nitrosomonadales</taxon>
        <taxon>Sterolibacteriaceae</taxon>
        <taxon>Denitratisoma</taxon>
    </lineage>
</organism>
<dbReference type="AlphaFoldDB" id="A0A6S6YAL3"/>
<accession>A0A6S6YAL3</accession>
<protein>
    <submittedName>
        <fullName evidence="2">Iron transporter</fullName>
    </submittedName>
</protein>